<gene>
    <name evidence="1" type="ORF">B7P43_G13340</name>
</gene>
<name>A0A2J7R705_9NEOP</name>
<dbReference type="EMBL" id="NEVH01006738">
    <property type="protein sequence ID" value="PNF36610.1"/>
    <property type="molecule type" value="Genomic_DNA"/>
</dbReference>
<evidence type="ECO:0000313" key="2">
    <source>
        <dbReference type="Proteomes" id="UP000235965"/>
    </source>
</evidence>
<dbReference type="AlphaFoldDB" id="A0A2J7R705"/>
<organism evidence="1 2">
    <name type="scientific">Cryptotermes secundus</name>
    <dbReference type="NCBI Taxonomy" id="105785"/>
    <lineage>
        <taxon>Eukaryota</taxon>
        <taxon>Metazoa</taxon>
        <taxon>Ecdysozoa</taxon>
        <taxon>Arthropoda</taxon>
        <taxon>Hexapoda</taxon>
        <taxon>Insecta</taxon>
        <taxon>Pterygota</taxon>
        <taxon>Neoptera</taxon>
        <taxon>Polyneoptera</taxon>
        <taxon>Dictyoptera</taxon>
        <taxon>Blattodea</taxon>
        <taxon>Blattoidea</taxon>
        <taxon>Termitoidae</taxon>
        <taxon>Kalotermitidae</taxon>
        <taxon>Cryptotermitinae</taxon>
        <taxon>Cryptotermes</taxon>
    </lineage>
</organism>
<accession>A0A2J7R705</accession>
<dbReference type="Proteomes" id="UP000235965">
    <property type="component" value="Unassembled WGS sequence"/>
</dbReference>
<protein>
    <submittedName>
        <fullName evidence="1">Uncharacterized protein</fullName>
    </submittedName>
</protein>
<comment type="caution">
    <text evidence="1">The sequence shown here is derived from an EMBL/GenBank/DDBJ whole genome shotgun (WGS) entry which is preliminary data.</text>
</comment>
<proteinExistence type="predicted"/>
<dbReference type="InParanoid" id="A0A2J7R705"/>
<reference evidence="1 2" key="1">
    <citation type="submission" date="2017-12" db="EMBL/GenBank/DDBJ databases">
        <title>Hemimetabolous genomes reveal molecular basis of termite eusociality.</title>
        <authorList>
            <person name="Harrison M.C."/>
            <person name="Jongepier E."/>
            <person name="Robertson H.M."/>
            <person name="Arning N."/>
            <person name="Bitard-Feildel T."/>
            <person name="Chao H."/>
            <person name="Childers C.P."/>
            <person name="Dinh H."/>
            <person name="Doddapaneni H."/>
            <person name="Dugan S."/>
            <person name="Gowin J."/>
            <person name="Greiner C."/>
            <person name="Han Y."/>
            <person name="Hu H."/>
            <person name="Hughes D.S.T."/>
            <person name="Huylmans A.-K."/>
            <person name="Kemena C."/>
            <person name="Kremer L.P.M."/>
            <person name="Lee S.L."/>
            <person name="Lopez-Ezquerra A."/>
            <person name="Mallet L."/>
            <person name="Monroy-Kuhn J.M."/>
            <person name="Moser A."/>
            <person name="Murali S.C."/>
            <person name="Muzny D.M."/>
            <person name="Otani S."/>
            <person name="Piulachs M.-D."/>
            <person name="Poelchau M."/>
            <person name="Qu J."/>
            <person name="Schaub F."/>
            <person name="Wada-Katsumata A."/>
            <person name="Worley K.C."/>
            <person name="Xie Q."/>
            <person name="Ylla G."/>
            <person name="Poulsen M."/>
            <person name="Gibbs R.A."/>
            <person name="Schal C."/>
            <person name="Richards S."/>
            <person name="Belles X."/>
            <person name="Korb J."/>
            <person name="Bornberg-Bauer E."/>
        </authorList>
    </citation>
    <scope>NUCLEOTIDE SEQUENCE [LARGE SCALE GENOMIC DNA]</scope>
    <source>
        <tissue evidence="1">Whole body</tissue>
    </source>
</reference>
<evidence type="ECO:0000313" key="1">
    <source>
        <dbReference type="EMBL" id="PNF36610.1"/>
    </source>
</evidence>
<sequence>MSWINLAQNKDHKTGWCSDNALKILIHEVLSSNLSQNTNYHEVYMVFLSLSRQMLGLYLS</sequence>
<keyword evidence="2" id="KW-1185">Reference proteome</keyword>